<evidence type="ECO:0000256" key="1">
    <source>
        <dbReference type="PIRSR" id="PIRSR613078-1"/>
    </source>
</evidence>
<dbReference type="GO" id="GO:0043755">
    <property type="term" value="F:alpha-ribazole phosphatase activity"/>
    <property type="evidence" value="ECO:0007669"/>
    <property type="project" value="UniProtKB-EC"/>
</dbReference>
<dbReference type="InterPro" id="IPR050275">
    <property type="entry name" value="PGM_Phosphatase"/>
</dbReference>
<dbReference type="RefSeq" id="WP_009559084.1">
    <property type="nucleotide sequence ID" value="NZ_AYZN01000005.1"/>
</dbReference>
<feature type="binding site" evidence="2">
    <location>
        <begin position="7"/>
        <end position="14"/>
    </location>
    <ligand>
        <name>substrate</name>
    </ligand>
</feature>
<gene>
    <name evidence="4" type="ORF">BN53_00145</name>
</gene>
<dbReference type="AlphaFoldDB" id="I7IYJ4"/>
<name>I7IYJ4_9LACO</name>
<dbReference type="PANTHER" id="PTHR48100">
    <property type="entry name" value="BROAD-SPECIFICITY PHOSPHATASE YOR283W-RELATED"/>
    <property type="match status" value="1"/>
</dbReference>
<dbReference type="eggNOG" id="COG0406">
    <property type="taxonomic scope" value="Bacteria"/>
</dbReference>
<organism evidence="4 5">
    <name type="scientific">Lactobacillus pasteurii DSM 23907 = CRBIP 24.76</name>
    <dbReference type="NCBI Taxonomy" id="1423790"/>
    <lineage>
        <taxon>Bacteria</taxon>
        <taxon>Bacillati</taxon>
        <taxon>Bacillota</taxon>
        <taxon>Bacilli</taxon>
        <taxon>Lactobacillales</taxon>
        <taxon>Lactobacillaceae</taxon>
        <taxon>Lactobacillus</taxon>
    </lineage>
</organism>
<keyword evidence="5" id="KW-1185">Reference proteome</keyword>
<dbReference type="STRING" id="1423790.BN53_00145"/>
<dbReference type="EMBL" id="CAKD01000005">
    <property type="protein sequence ID" value="CCI84532.1"/>
    <property type="molecule type" value="Genomic_DNA"/>
</dbReference>
<feature type="site" description="Transition state stabilizer" evidence="3">
    <location>
        <position position="151"/>
    </location>
</feature>
<evidence type="ECO:0000256" key="3">
    <source>
        <dbReference type="PIRSR" id="PIRSR613078-3"/>
    </source>
</evidence>
<evidence type="ECO:0000313" key="5">
    <source>
        <dbReference type="Proteomes" id="UP000009311"/>
    </source>
</evidence>
<dbReference type="PATRIC" id="fig|1423790.3.peg.1547"/>
<dbReference type="PANTHER" id="PTHR48100:SF1">
    <property type="entry name" value="HISTIDINE PHOSPHATASE FAMILY PROTEIN-RELATED"/>
    <property type="match status" value="1"/>
</dbReference>
<protein>
    <submittedName>
        <fullName evidence="4">Phosphoglycerate mutase</fullName>
        <ecNumber evidence="4">3.1.3.73</ecNumber>
    </submittedName>
</protein>
<comment type="caution">
    <text evidence="4">The sequence shown here is derived from an EMBL/GenBank/DDBJ whole genome shotgun (WGS) entry which is preliminary data.</text>
</comment>
<dbReference type="InterPro" id="IPR029033">
    <property type="entry name" value="His_PPase_superfam"/>
</dbReference>
<proteinExistence type="predicted"/>
<dbReference type="CDD" id="cd07067">
    <property type="entry name" value="HP_PGM_like"/>
    <property type="match status" value="1"/>
</dbReference>
<dbReference type="GO" id="GO:0005737">
    <property type="term" value="C:cytoplasm"/>
    <property type="evidence" value="ECO:0007669"/>
    <property type="project" value="TreeGrafter"/>
</dbReference>
<accession>I7IYJ4</accession>
<evidence type="ECO:0000256" key="2">
    <source>
        <dbReference type="PIRSR" id="PIRSR613078-2"/>
    </source>
</evidence>
<dbReference type="Proteomes" id="UP000009311">
    <property type="component" value="Unassembled WGS sequence"/>
</dbReference>
<reference evidence="4 5" key="1">
    <citation type="submission" date="2012-06" db="EMBL/GenBank/DDBJ databases">
        <title>Draft Genome Sequence of Lactobacillus pasteurii CRBIP 24.76T.</title>
        <authorList>
            <person name="Cousin S."/>
            <person name="Bouchier C."/>
            <person name="Loux V."/>
            <person name="Ma L."/>
            <person name="Creno S."/>
            <person name="Bizet C."/>
            <person name="Clermont D."/>
        </authorList>
    </citation>
    <scope>NUCLEOTIDE SEQUENCE [LARGE SCALE GENOMIC DNA]</scope>
    <source>
        <strain evidence="5">CRBIP 24.76T</strain>
    </source>
</reference>
<sequence length="205" mass="23222">MELILVRHSVSNHNTGDIISGAQSNPDLSPVGIEKVQKIYPKLDLKKIDQVFSSPLNRAVQTAKLLTNDQKEIILDQKLLEMNFGSWDGKSVTPLYDLYPDAFDCEGLITDNYLKYAKDAESFQDVIDRVQSFYDNLKANYKGKTVMIVCHGFTIRAFIAALLQVDIDKIGTVDNISFTEFNIDDQSDRVQMKGFNQKLPIYYGI</sequence>
<dbReference type="OrthoDB" id="9782128at2"/>
<dbReference type="Gene3D" id="3.40.50.1240">
    <property type="entry name" value="Phosphoglycerate mutase-like"/>
    <property type="match status" value="1"/>
</dbReference>
<keyword evidence="4" id="KW-0378">Hydrolase</keyword>
<dbReference type="Pfam" id="PF00300">
    <property type="entry name" value="His_Phos_1"/>
    <property type="match status" value="1"/>
</dbReference>
<dbReference type="InterPro" id="IPR013078">
    <property type="entry name" value="His_Pase_superF_clade-1"/>
</dbReference>
<evidence type="ECO:0000313" key="4">
    <source>
        <dbReference type="EMBL" id="CCI84532.1"/>
    </source>
</evidence>
<feature type="active site" description="Proton donor/acceptor" evidence="1">
    <location>
        <position position="81"/>
    </location>
</feature>
<dbReference type="SUPFAM" id="SSF53254">
    <property type="entry name" value="Phosphoglycerate mutase-like"/>
    <property type="match status" value="1"/>
</dbReference>
<dbReference type="EC" id="3.1.3.73" evidence="4"/>
<dbReference type="PIRSF" id="PIRSF000709">
    <property type="entry name" value="6PFK_2-Ptase"/>
    <property type="match status" value="1"/>
</dbReference>
<feature type="active site" description="Tele-phosphohistidine intermediate" evidence="1">
    <location>
        <position position="8"/>
    </location>
</feature>
<dbReference type="SMART" id="SM00855">
    <property type="entry name" value="PGAM"/>
    <property type="match status" value="1"/>
</dbReference>
<feature type="binding site" evidence="2">
    <location>
        <position position="58"/>
    </location>
    <ligand>
        <name>substrate</name>
    </ligand>
</feature>